<evidence type="ECO:0000256" key="1">
    <source>
        <dbReference type="ARBA" id="ARBA00022676"/>
    </source>
</evidence>
<sequence length="538" mass="61992">MSTLRVSVVGDLKIVFEIRDSDLAGRIGRLKTRHGVLETPFLFPVVDPSLRKQVVPLDKIRDIGFNGIITNAYLLKKHVGLESNIHQYLGFDGVIMTDSGAYQILQYGTIDIENRAIVEYQCRIGSDIGVILDIPTRHDVTYEEALTSVEETLRRAEEVIDIVEECKSTLWVLPIQGGTYLDLLSRAARRACDLGMYSIYAIGSPTTLLERFELDRIVDMIYTVKSIVPSAKPIHLFGAGHPLVIPFVVALGVDLMDSASYILYARDDRYMTWRGTYKLEDLEYFPCNCPVCSRYSPKDLMEMPKHERVAKLAEHNLYVLIKELRSVKQAIREGRLWEYLEERAHSHPSAMRAFQKIKKYVELLYKHSPLSKSNITRAVYILSMDSVYNPKIMLARRRSIDRAVIKNKCIALIPLVPWDKPAYESQLYKRVLTCNRDLENRCDVYFYMPILGVVNVYLSERYPFSQFESVYDFDDRSIEDLCLLIIELVLRYTTLYDTIKLRMFISEGIPWSIKVAKLMLSKIYTLSDLKIDVEIESI</sequence>
<accession>A0A832YYZ7</accession>
<dbReference type="EC" id="2.4.2.48" evidence="6"/>
<dbReference type="PANTHER" id="PTHR46499:SF1">
    <property type="entry name" value="QUEUINE TRNA-RIBOSYLTRANSFERASE"/>
    <property type="match status" value="1"/>
</dbReference>
<evidence type="ECO:0000313" key="9">
    <source>
        <dbReference type="Proteomes" id="UP000605805"/>
    </source>
</evidence>
<evidence type="ECO:0000256" key="6">
    <source>
        <dbReference type="HAMAP-Rule" id="MF_01634"/>
    </source>
</evidence>
<name>A0A832YYZ7_9CREN</name>
<keyword evidence="1 6" id="KW-0328">Glycosyltransferase</keyword>
<evidence type="ECO:0000256" key="5">
    <source>
        <dbReference type="ARBA" id="ARBA00022833"/>
    </source>
</evidence>
<evidence type="ECO:0000259" key="7">
    <source>
        <dbReference type="Pfam" id="PF01702"/>
    </source>
</evidence>
<feature type="binding site" evidence="6">
    <location>
        <position position="289"/>
    </location>
    <ligand>
        <name>Zn(2+)</name>
        <dbReference type="ChEBI" id="CHEBI:29105"/>
    </ligand>
</feature>
<feature type="binding site" evidence="6">
    <location>
        <position position="287"/>
    </location>
    <ligand>
        <name>Zn(2+)</name>
        <dbReference type="ChEBI" id="CHEBI:29105"/>
    </ligand>
</feature>
<comment type="catalytic activity">
    <reaction evidence="6">
        <text>guanosine(15) in tRNA + 7-cyano-7-carbaguanine = 7-cyano-7-carbaguanosine(15) in tRNA + guanine</text>
        <dbReference type="Rhea" id="RHEA:43164"/>
        <dbReference type="Rhea" id="RHEA-COMP:10371"/>
        <dbReference type="Rhea" id="RHEA-COMP:10372"/>
        <dbReference type="ChEBI" id="CHEBI:16235"/>
        <dbReference type="ChEBI" id="CHEBI:45075"/>
        <dbReference type="ChEBI" id="CHEBI:74269"/>
        <dbReference type="ChEBI" id="CHEBI:82850"/>
        <dbReference type="EC" id="2.4.2.48"/>
    </reaction>
</comment>
<comment type="cofactor">
    <cofactor evidence="6">
        <name>Zn(2+)</name>
        <dbReference type="ChEBI" id="CHEBI:29105"/>
    </cofactor>
    <text evidence="6">Binds 1 zinc ion per subunit.</text>
</comment>
<dbReference type="GO" id="GO:0008270">
    <property type="term" value="F:zinc ion binding"/>
    <property type="evidence" value="ECO:0007669"/>
    <property type="project" value="UniProtKB-UniRule"/>
</dbReference>
<feature type="binding site" evidence="6">
    <location>
        <position position="292"/>
    </location>
    <ligand>
        <name>Zn(2+)</name>
        <dbReference type="ChEBI" id="CHEBI:29105"/>
    </ligand>
</feature>
<dbReference type="PANTHER" id="PTHR46499">
    <property type="entry name" value="QUEUINE TRNA-RIBOSYLTRANSFERASE"/>
    <property type="match status" value="1"/>
</dbReference>
<evidence type="ECO:0000256" key="2">
    <source>
        <dbReference type="ARBA" id="ARBA00022679"/>
    </source>
</evidence>
<organism evidence="8 9">
    <name type="scientific">Ignisphaera aggregans</name>
    <dbReference type="NCBI Taxonomy" id="334771"/>
    <lineage>
        <taxon>Archaea</taxon>
        <taxon>Thermoproteota</taxon>
        <taxon>Thermoprotei</taxon>
        <taxon>Desulfurococcales</taxon>
        <taxon>Desulfurococcaceae</taxon>
        <taxon>Ignisphaera</taxon>
    </lineage>
</organism>
<evidence type="ECO:0000313" key="8">
    <source>
        <dbReference type="EMBL" id="HIP57419.1"/>
    </source>
</evidence>
<reference evidence="8" key="1">
    <citation type="journal article" date="2020" name="ISME J.">
        <title>Gammaproteobacteria mediating utilization of methyl-, sulfur- and petroleum organic compounds in deep ocean hydrothermal plumes.</title>
        <authorList>
            <person name="Zhou Z."/>
            <person name="Liu Y."/>
            <person name="Pan J."/>
            <person name="Cron B.R."/>
            <person name="Toner B.M."/>
            <person name="Anantharaman K."/>
            <person name="Breier J.A."/>
            <person name="Dick G.J."/>
            <person name="Li M."/>
        </authorList>
    </citation>
    <scope>NUCLEOTIDE SEQUENCE</scope>
    <source>
        <strain evidence="8">SZUA-1435</strain>
    </source>
</reference>
<gene>
    <name evidence="6 8" type="primary">tgtA</name>
    <name evidence="8" type="ORF">EYH02_05065</name>
</gene>
<dbReference type="InterPro" id="IPR004804">
    <property type="entry name" value="TgtA"/>
</dbReference>
<feature type="binding site" evidence="6">
    <location>
        <position position="133"/>
    </location>
    <ligand>
        <name>substrate</name>
    </ligand>
</feature>
<protein>
    <recommendedName>
        <fullName evidence="6">tRNA-guanine(15) transglycosylase</fullName>
        <ecNumber evidence="6">2.4.2.48</ecNumber>
    </recommendedName>
    <alternativeName>
        <fullName evidence="6">7-cyano-7-deazaguanine tRNA-ribosyltransferase</fullName>
    </alternativeName>
    <alternativeName>
        <fullName evidence="6">Archaeal tRNA-guanine transglycosylase</fullName>
    </alternativeName>
</protein>
<dbReference type="AlphaFoldDB" id="A0A832YYZ7"/>
<dbReference type="Gene3D" id="3.20.20.105">
    <property type="entry name" value="Queuine tRNA-ribosyltransferase-like"/>
    <property type="match status" value="1"/>
</dbReference>
<dbReference type="InterPro" id="IPR036511">
    <property type="entry name" value="TGT-like_sf"/>
</dbReference>
<dbReference type="InterPro" id="IPR050076">
    <property type="entry name" value="ArchSynthase1/Queuine_TRR"/>
</dbReference>
<dbReference type="NCBIfam" id="TIGR00432">
    <property type="entry name" value="arcsn_tRNA_tgt"/>
    <property type="match status" value="1"/>
</dbReference>
<keyword evidence="5 6" id="KW-0862">Zinc</keyword>
<dbReference type="GO" id="GO:0005737">
    <property type="term" value="C:cytoplasm"/>
    <property type="evidence" value="ECO:0007669"/>
    <property type="project" value="TreeGrafter"/>
</dbReference>
<dbReference type="SUPFAM" id="SSF51713">
    <property type="entry name" value="tRNA-guanine transglycosylase"/>
    <property type="match status" value="1"/>
</dbReference>
<dbReference type="NCBIfam" id="TIGR00449">
    <property type="entry name" value="tgt_general"/>
    <property type="match status" value="1"/>
</dbReference>
<comment type="function">
    <text evidence="6">Exchanges the guanine residue with 7-cyano-7-deazaguanine (preQ0) at position 15 in the dihydrouridine loop (D-loop) of archaeal tRNAs.</text>
</comment>
<dbReference type="InterPro" id="IPR002616">
    <property type="entry name" value="tRNA_ribo_trans-like"/>
</dbReference>
<proteinExistence type="inferred from homology"/>
<comment type="similarity">
    <text evidence="6">Belongs to the archaeosine tRNA-ribosyltransferase family.</text>
</comment>
<evidence type="ECO:0000256" key="3">
    <source>
        <dbReference type="ARBA" id="ARBA00022694"/>
    </source>
</evidence>
<keyword evidence="3 6" id="KW-0819">tRNA processing</keyword>
<dbReference type="HAMAP" id="MF_01634">
    <property type="entry name" value="TgtA_arch"/>
    <property type="match status" value="1"/>
</dbReference>
<dbReference type="GO" id="GO:0016763">
    <property type="term" value="F:pentosyltransferase activity"/>
    <property type="evidence" value="ECO:0007669"/>
    <property type="project" value="UniProtKB-UniRule"/>
</dbReference>
<feature type="active site" description="Nucleophile" evidence="6">
    <location>
        <position position="98"/>
    </location>
</feature>
<evidence type="ECO:0000256" key="4">
    <source>
        <dbReference type="ARBA" id="ARBA00022723"/>
    </source>
</evidence>
<comment type="caution">
    <text evidence="6">Lacks conserved residue(s) required for the propagation of feature annotation.</text>
</comment>
<comment type="caution">
    <text evidence="8">The sequence shown here is derived from an EMBL/GenBank/DDBJ whole genome shotgun (WGS) entry which is preliminary data.</text>
</comment>
<dbReference type="Pfam" id="PF01702">
    <property type="entry name" value="TGT"/>
    <property type="match status" value="1"/>
</dbReference>
<feature type="domain" description="tRNA-guanine(15) transglycosylase-like" evidence="7">
    <location>
        <begin position="25"/>
        <end position="348"/>
    </location>
</feature>
<dbReference type="GO" id="GO:0002099">
    <property type="term" value="P:tRNA wobble guanine modification"/>
    <property type="evidence" value="ECO:0007669"/>
    <property type="project" value="TreeGrafter"/>
</dbReference>
<keyword evidence="2 6" id="KW-0808">Transferase</keyword>
<dbReference type="UniPathway" id="UPA00393"/>
<comment type="pathway">
    <text evidence="6">tRNA modification; archaeosine-tRNA biosynthesis.</text>
</comment>
<dbReference type="EMBL" id="DQTV01000097">
    <property type="protein sequence ID" value="HIP57419.1"/>
    <property type="molecule type" value="Genomic_DNA"/>
</dbReference>
<dbReference type="Proteomes" id="UP000605805">
    <property type="component" value="Unassembled WGS sequence"/>
</dbReference>
<keyword evidence="4 6" id="KW-0479">Metal-binding</keyword>